<dbReference type="InterPro" id="IPR050428">
    <property type="entry name" value="TCS_sensor_his_kinase"/>
</dbReference>
<dbReference type="PROSITE" id="PS50109">
    <property type="entry name" value="HIS_KIN"/>
    <property type="match status" value="1"/>
</dbReference>
<dbReference type="Gene3D" id="6.10.340.10">
    <property type="match status" value="1"/>
</dbReference>
<keyword evidence="10 11" id="KW-0472">Membrane</keyword>
<evidence type="ECO:0000259" key="13">
    <source>
        <dbReference type="PROSITE" id="PS50885"/>
    </source>
</evidence>
<sequence>MLLHRLRALLGDLRPESLRSRLTLGIVAVLAVVLVLGGAYVAREANRTERQAVDDRLERTAELLDKIAEDLANGGEPDATEAERRRGRQEDLRLSRVLRATRSSLVISVFDAPVYQQGVRIPTLAPTPLGFTTREVGGRRLRIFTKIVAEDGIGGVTRLQATTDLVQADSRQASLRRRLLIVGAVMLVLAALATAAAAGYVLRPLRRLRDEARGIEGEADLDTRLPTAGPREISALAGSFNAMLRRLQRSAEDRNQALDATRRFAADVGHEIRTPLTSVQAALSTIDRHPDAPADTRAMIVEDALSENRRLVLLLDGLQALARGDANPVEQADVDLASVVAEAVTAAQQGHPGTTFESHLPDDAVVVRGWEPGLRSLVDNLLRNAARHGRTDGRVVVGLQPGSTVEGPCLVVEDDGEGIAPEVRERVFEPFFRAVGTAAPGSGLGLAIVAQQARQHDAIVAIEDASIGGARFVVRFPRSA</sequence>
<dbReference type="CDD" id="cd00082">
    <property type="entry name" value="HisKA"/>
    <property type="match status" value="1"/>
</dbReference>
<proteinExistence type="predicted"/>
<reference evidence="14" key="1">
    <citation type="submission" date="2020-05" db="EMBL/GenBank/DDBJ databases">
        <authorList>
            <person name="Chiriac C."/>
            <person name="Salcher M."/>
            <person name="Ghai R."/>
            <person name="Kavagutti S V."/>
        </authorList>
    </citation>
    <scope>NUCLEOTIDE SEQUENCE</scope>
</reference>
<dbReference type="CDD" id="cd06225">
    <property type="entry name" value="HAMP"/>
    <property type="match status" value="1"/>
</dbReference>
<feature type="transmembrane region" description="Helical" evidence="11">
    <location>
        <begin position="20"/>
        <end position="42"/>
    </location>
</feature>
<evidence type="ECO:0000256" key="8">
    <source>
        <dbReference type="ARBA" id="ARBA00022989"/>
    </source>
</evidence>
<dbReference type="SUPFAM" id="SSF47384">
    <property type="entry name" value="Homodimeric domain of signal transducing histidine kinase"/>
    <property type="match status" value="1"/>
</dbReference>
<organism evidence="14">
    <name type="scientific">freshwater metagenome</name>
    <dbReference type="NCBI Taxonomy" id="449393"/>
    <lineage>
        <taxon>unclassified sequences</taxon>
        <taxon>metagenomes</taxon>
        <taxon>ecological metagenomes</taxon>
    </lineage>
</organism>
<keyword evidence="7" id="KW-0418">Kinase</keyword>
<dbReference type="AlphaFoldDB" id="A0A6J7JS21"/>
<evidence type="ECO:0000256" key="6">
    <source>
        <dbReference type="ARBA" id="ARBA00022692"/>
    </source>
</evidence>
<dbReference type="SUPFAM" id="SSF158472">
    <property type="entry name" value="HAMP domain-like"/>
    <property type="match status" value="1"/>
</dbReference>
<name>A0A6J7JS21_9ZZZZ</name>
<gene>
    <name evidence="14" type="ORF">UFOPK3564_03209</name>
</gene>
<accession>A0A6J7JS21</accession>
<keyword evidence="4" id="KW-0597">Phosphoprotein</keyword>
<feature type="transmembrane region" description="Helical" evidence="11">
    <location>
        <begin position="179"/>
        <end position="202"/>
    </location>
</feature>
<keyword evidence="5" id="KW-0808">Transferase</keyword>
<dbReference type="InterPro" id="IPR036890">
    <property type="entry name" value="HATPase_C_sf"/>
</dbReference>
<dbReference type="GO" id="GO:0005886">
    <property type="term" value="C:plasma membrane"/>
    <property type="evidence" value="ECO:0007669"/>
    <property type="project" value="TreeGrafter"/>
</dbReference>
<keyword evidence="8 11" id="KW-1133">Transmembrane helix</keyword>
<keyword evidence="6 11" id="KW-0812">Transmembrane</keyword>
<dbReference type="Pfam" id="PF00512">
    <property type="entry name" value="HisKA"/>
    <property type="match status" value="1"/>
</dbReference>
<evidence type="ECO:0000256" key="4">
    <source>
        <dbReference type="ARBA" id="ARBA00022553"/>
    </source>
</evidence>
<dbReference type="InterPro" id="IPR003661">
    <property type="entry name" value="HisK_dim/P_dom"/>
</dbReference>
<dbReference type="SMART" id="SM00387">
    <property type="entry name" value="HATPase_c"/>
    <property type="match status" value="1"/>
</dbReference>
<evidence type="ECO:0000256" key="9">
    <source>
        <dbReference type="ARBA" id="ARBA00023012"/>
    </source>
</evidence>
<dbReference type="InterPro" id="IPR005467">
    <property type="entry name" value="His_kinase_dom"/>
</dbReference>
<evidence type="ECO:0000256" key="3">
    <source>
        <dbReference type="ARBA" id="ARBA00012438"/>
    </source>
</evidence>
<dbReference type="SMART" id="SM00304">
    <property type="entry name" value="HAMP"/>
    <property type="match status" value="1"/>
</dbReference>
<dbReference type="SMART" id="SM00388">
    <property type="entry name" value="HisKA"/>
    <property type="match status" value="1"/>
</dbReference>
<evidence type="ECO:0000259" key="12">
    <source>
        <dbReference type="PROSITE" id="PS50109"/>
    </source>
</evidence>
<protein>
    <recommendedName>
        <fullName evidence="3">histidine kinase</fullName>
        <ecNumber evidence="3">2.7.13.3</ecNumber>
    </recommendedName>
</protein>
<feature type="domain" description="HAMP" evidence="13">
    <location>
        <begin position="199"/>
        <end position="252"/>
    </location>
</feature>
<evidence type="ECO:0000256" key="2">
    <source>
        <dbReference type="ARBA" id="ARBA00004370"/>
    </source>
</evidence>
<dbReference type="Pfam" id="PF02518">
    <property type="entry name" value="HATPase_c"/>
    <property type="match status" value="1"/>
</dbReference>
<dbReference type="PANTHER" id="PTHR45436:SF5">
    <property type="entry name" value="SENSOR HISTIDINE KINASE TRCS"/>
    <property type="match status" value="1"/>
</dbReference>
<dbReference type="InterPro" id="IPR004358">
    <property type="entry name" value="Sig_transdc_His_kin-like_C"/>
</dbReference>
<feature type="domain" description="Histidine kinase" evidence="12">
    <location>
        <begin position="267"/>
        <end position="480"/>
    </location>
</feature>
<evidence type="ECO:0000256" key="7">
    <source>
        <dbReference type="ARBA" id="ARBA00022777"/>
    </source>
</evidence>
<evidence type="ECO:0000256" key="11">
    <source>
        <dbReference type="SAM" id="Phobius"/>
    </source>
</evidence>
<evidence type="ECO:0000256" key="5">
    <source>
        <dbReference type="ARBA" id="ARBA00022679"/>
    </source>
</evidence>
<keyword evidence="9" id="KW-0902">Two-component regulatory system</keyword>
<evidence type="ECO:0000256" key="10">
    <source>
        <dbReference type="ARBA" id="ARBA00023136"/>
    </source>
</evidence>
<comment type="catalytic activity">
    <reaction evidence="1">
        <text>ATP + protein L-histidine = ADP + protein N-phospho-L-histidine.</text>
        <dbReference type="EC" id="2.7.13.3"/>
    </reaction>
</comment>
<dbReference type="SUPFAM" id="SSF55874">
    <property type="entry name" value="ATPase domain of HSP90 chaperone/DNA topoisomerase II/histidine kinase"/>
    <property type="match status" value="1"/>
</dbReference>
<dbReference type="InterPro" id="IPR003594">
    <property type="entry name" value="HATPase_dom"/>
</dbReference>
<dbReference type="GO" id="GO:0000155">
    <property type="term" value="F:phosphorelay sensor kinase activity"/>
    <property type="evidence" value="ECO:0007669"/>
    <property type="project" value="InterPro"/>
</dbReference>
<evidence type="ECO:0000256" key="1">
    <source>
        <dbReference type="ARBA" id="ARBA00000085"/>
    </source>
</evidence>
<dbReference type="Gene3D" id="3.30.565.10">
    <property type="entry name" value="Histidine kinase-like ATPase, C-terminal domain"/>
    <property type="match status" value="1"/>
</dbReference>
<dbReference type="PANTHER" id="PTHR45436">
    <property type="entry name" value="SENSOR HISTIDINE KINASE YKOH"/>
    <property type="match status" value="1"/>
</dbReference>
<dbReference type="InterPro" id="IPR036097">
    <property type="entry name" value="HisK_dim/P_sf"/>
</dbReference>
<dbReference type="Pfam" id="PF00672">
    <property type="entry name" value="HAMP"/>
    <property type="match status" value="1"/>
</dbReference>
<dbReference type="PRINTS" id="PR00344">
    <property type="entry name" value="BCTRLSENSOR"/>
</dbReference>
<dbReference type="Gene3D" id="1.10.287.130">
    <property type="match status" value="1"/>
</dbReference>
<dbReference type="EC" id="2.7.13.3" evidence="3"/>
<comment type="subcellular location">
    <subcellularLocation>
        <location evidence="2">Membrane</location>
    </subcellularLocation>
</comment>
<evidence type="ECO:0000313" key="14">
    <source>
        <dbReference type="EMBL" id="CAB4945737.1"/>
    </source>
</evidence>
<dbReference type="EMBL" id="CAFBMK010000287">
    <property type="protein sequence ID" value="CAB4945737.1"/>
    <property type="molecule type" value="Genomic_DNA"/>
</dbReference>
<dbReference type="PROSITE" id="PS50885">
    <property type="entry name" value="HAMP"/>
    <property type="match status" value="1"/>
</dbReference>
<dbReference type="InterPro" id="IPR003660">
    <property type="entry name" value="HAMP_dom"/>
</dbReference>